<name>A0ABR9WEG3_9BACT</name>
<dbReference type="RefSeq" id="WP_194121987.1">
    <property type="nucleotide sequence ID" value="NZ_JACYGY010000001.1"/>
</dbReference>
<evidence type="ECO:0000259" key="2">
    <source>
        <dbReference type="PROSITE" id="PS50110"/>
    </source>
</evidence>
<dbReference type="PANTHER" id="PTHR44520:SF2">
    <property type="entry name" value="RESPONSE REGULATOR RCP1"/>
    <property type="match status" value="1"/>
</dbReference>
<dbReference type="SUPFAM" id="SSF52172">
    <property type="entry name" value="CheY-like"/>
    <property type="match status" value="1"/>
</dbReference>
<sequence>MIGDKIIHLADDDEDDRNMIKEALEEANADVYIIEAENGLELLRNIQDSEDLSETVVIVDMNMPSMNGLETIQALRSDPRCSSLPALVLTTSNDPKLKLEAIKAGANDFFTKPTSIRVLNEIANDIVGRFFDFGVA</sequence>
<accession>A0ABR9WEG3</accession>
<keyword evidence="4" id="KW-1185">Reference proteome</keyword>
<reference evidence="4" key="1">
    <citation type="submission" date="2023-07" db="EMBL/GenBank/DDBJ databases">
        <title>Dyadobacter sp. nov 'subterranea' isolated from contaminted grondwater.</title>
        <authorList>
            <person name="Szabo I."/>
            <person name="Al-Omari J."/>
            <person name="Szerdahelyi S.G."/>
            <person name="Rado J."/>
        </authorList>
    </citation>
    <scope>NUCLEOTIDE SEQUENCE [LARGE SCALE GENOMIC DNA]</scope>
    <source>
        <strain evidence="4">UP-52</strain>
    </source>
</reference>
<dbReference type="InterPro" id="IPR001789">
    <property type="entry name" value="Sig_transdc_resp-reg_receiver"/>
</dbReference>
<dbReference type="PANTHER" id="PTHR44520">
    <property type="entry name" value="RESPONSE REGULATOR RCP1-RELATED"/>
    <property type="match status" value="1"/>
</dbReference>
<protein>
    <submittedName>
        <fullName evidence="3">Response regulator</fullName>
    </submittedName>
</protein>
<dbReference type="Pfam" id="PF00072">
    <property type="entry name" value="Response_reg"/>
    <property type="match status" value="1"/>
</dbReference>
<comment type="caution">
    <text evidence="3">The sequence shown here is derived from an EMBL/GenBank/DDBJ whole genome shotgun (WGS) entry which is preliminary data.</text>
</comment>
<dbReference type="InterPro" id="IPR011006">
    <property type="entry name" value="CheY-like_superfamily"/>
</dbReference>
<gene>
    <name evidence="3" type="ORF">IEE83_18555</name>
</gene>
<dbReference type="PROSITE" id="PS50110">
    <property type="entry name" value="RESPONSE_REGULATORY"/>
    <property type="match status" value="1"/>
</dbReference>
<dbReference type="Gene3D" id="3.40.50.2300">
    <property type="match status" value="1"/>
</dbReference>
<evidence type="ECO:0000313" key="4">
    <source>
        <dbReference type="Proteomes" id="UP000634134"/>
    </source>
</evidence>
<evidence type="ECO:0000313" key="3">
    <source>
        <dbReference type="EMBL" id="MBE9463888.1"/>
    </source>
</evidence>
<proteinExistence type="predicted"/>
<dbReference type="EMBL" id="JACYGY010000001">
    <property type="protein sequence ID" value="MBE9463888.1"/>
    <property type="molecule type" value="Genomic_DNA"/>
</dbReference>
<feature type="modified residue" description="4-aspartylphosphate" evidence="1">
    <location>
        <position position="60"/>
    </location>
</feature>
<evidence type="ECO:0000256" key="1">
    <source>
        <dbReference type="PROSITE-ProRule" id="PRU00169"/>
    </source>
</evidence>
<dbReference type="InterPro" id="IPR052893">
    <property type="entry name" value="TCS_response_regulator"/>
</dbReference>
<organism evidence="3 4">
    <name type="scientific">Dyadobacter subterraneus</name>
    <dbReference type="NCBI Taxonomy" id="2773304"/>
    <lineage>
        <taxon>Bacteria</taxon>
        <taxon>Pseudomonadati</taxon>
        <taxon>Bacteroidota</taxon>
        <taxon>Cytophagia</taxon>
        <taxon>Cytophagales</taxon>
        <taxon>Spirosomataceae</taxon>
        <taxon>Dyadobacter</taxon>
    </lineage>
</organism>
<feature type="domain" description="Response regulatory" evidence="2">
    <location>
        <begin position="6"/>
        <end position="127"/>
    </location>
</feature>
<dbReference type="SMART" id="SM00448">
    <property type="entry name" value="REC"/>
    <property type="match status" value="1"/>
</dbReference>
<dbReference type="Proteomes" id="UP000634134">
    <property type="component" value="Unassembled WGS sequence"/>
</dbReference>
<keyword evidence="1" id="KW-0597">Phosphoprotein</keyword>